<dbReference type="EMBL" id="JBBPBM010000055">
    <property type="protein sequence ID" value="KAK8517540.1"/>
    <property type="molecule type" value="Genomic_DNA"/>
</dbReference>
<evidence type="ECO:0000313" key="1">
    <source>
        <dbReference type="EMBL" id="KAK8517540.1"/>
    </source>
</evidence>
<sequence>MDLCELVLRVKRWSFSIRLIREFWDGGRHGDHAGYQGPSQHGNDGGRIQSVTPSFRCNHDGWTNEKELKEALHSPKVRFGWWKARQGMKEADCNQSTVMVNLRAALIRLKSW</sequence>
<name>A0ABR2CE90_9ROSI</name>
<reference evidence="1 2" key="1">
    <citation type="journal article" date="2024" name="G3 (Bethesda)">
        <title>Genome assembly of Hibiscus sabdariffa L. provides insights into metabolisms of medicinal natural products.</title>
        <authorList>
            <person name="Kim T."/>
        </authorList>
    </citation>
    <scope>NUCLEOTIDE SEQUENCE [LARGE SCALE GENOMIC DNA]</scope>
    <source>
        <strain evidence="1">TK-2024</strain>
        <tissue evidence="1">Old leaves</tissue>
    </source>
</reference>
<keyword evidence="2" id="KW-1185">Reference proteome</keyword>
<comment type="caution">
    <text evidence="1">The sequence shown here is derived from an EMBL/GenBank/DDBJ whole genome shotgun (WGS) entry which is preliminary data.</text>
</comment>
<evidence type="ECO:0000313" key="2">
    <source>
        <dbReference type="Proteomes" id="UP001472677"/>
    </source>
</evidence>
<accession>A0ABR2CE90</accession>
<organism evidence="1 2">
    <name type="scientific">Hibiscus sabdariffa</name>
    <name type="common">roselle</name>
    <dbReference type="NCBI Taxonomy" id="183260"/>
    <lineage>
        <taxon>Eukaryota</taxon>
        <taxon>Viridiplantae</taxon>
        <taxon>Streptophyta</taxon>
        <taxon>Embryophyta</taxon>
        <taxon>Tracheophyta</taxon>
        <taxon>Spermatophyta</taxon>
        <taxon>Magnoliopsida</taxon>
        <taxon>eudicotyledons</taxon>
        <taxon>Gunneridae</taxon>
        <taxon>Pentapetalae</taxon>
        <taxon>rosids</taxon>
        <taxon>malvids</taxon>
        <taxon>Malvales</taxon>
        <taxon>Malvaceae</taxon>
        <taxon>Malvoideae</taxon>
        <taxon>Hibiscus</taxon>
    </lineage>
</organism>
<protein>
    <submittedName>
        <fullName evidence="1">Uncharacterized protein</fullName>
    </submittedName>
</protein>
<gene>
    <name evidence="1" type="ORF">V6N12_016388</name>
</gene>
<dbReference type="Proteomes" id="UP001472677">
    <property type="component" value="Unassembled WGS sequence"/>
</dbReference>
<proteinExistence type="predicted"/>